<comment type="caution">
    <text evidence="1">The sequence shown here is derived from an EMBL/GenBank/DDBJ whole genome shotgun (WGS) entry which is preliminary data.</text>
</comment>
<evidence type="ECO:0000313" key="2">
    <source>
        <dbReference type="Proteomes" id="UP000253759"/>
    </source>
</evidence>
<reference evidence="2" key="1">
    <citation type="submission" date="2018-07" db="EMBL/GenBank/DDBJ databases">
        <authorList>
            <person name="Liu B.-T."/>
            <person name="Du Z."/>
        </authorList>
    </citation>
    <scope>NUCLEOTIDE SEQUENCE [LARGE SCALE GENOMIC DNA]</scope>
    <source>
        <strain evidence="2">XYN52</strain>
    </source>
</reference>
<proteinExistence type="predicted"/>
<evidence type="ECO:0000313" key="1">
    <source>
        <dbReference type="EMBL" id="RDE09894.1"/>
    </source>
</evidence>
<keyword evidence="2" id="KW-1185">Reference proteome</keyword>
<organism evidence="1 2">
    <name type="scientific">Pelagibacterium lacus</name>
    <dbReference type="NCBI Taxonomy" id="2282655"/>
    <lineage>
        <taxon>Bacteria</taxon>
        <taxon>Pseudomonadati</taxon>
        <taxon>Pseudomonadota</taxon>
        <taxon>Alphaproteobacteria</taxon>
        <taxon>Hyphomicrobiales</taxon>
        <taxon>Devosiaceae</taxon>
        <taxon>Pelagibacterium</taxon>
    </lineage>
</organism>
<dbReference type="EMBL" id="QQNH01000004">
    <property type="protein sequence ID" value="RDE09894.1"/>
    <property type="molecule type" value="Genomic_DNA"/>
</dbReference>
<dbReference type="Proteomes" id="UP000253759">
    <property type="component" value="Unassembled WGS sequence"/>
</dbReference>
<name>A0A369W5E3_9HYPH</name>
<gene>
    <name evidence="1" type="ORF">DVH29_05010</name>
</gene>
<protein>
    <submittedName>
        <fullName evidence="1">Uncharacterized protein</fullName>
    </submittedName>
</protein>
<accession>A0A369W5E3</accession>
<dbReference type="RefSeq" id="WP_114645054.1">
    <property type="nucleotide sequence ID" value="NZ_QQNH01000004.1"/>
</dbReference>
<dbReference type="AlphaFoldDB" id="A0A369W5E3"/>
<sequence>MVQDAAEGRTRQVVIFRTIREDPARLLEYYVVDDDGPAGAYACFEWLCEESGMEPCRVRHASAEAILATIIEPSRDLPFDGAVDALTAELERAAQDDGGQRVLFGYVRKLACAPGETIH</sequence>